<protein>
    <submittedName>
        <fullName evidence="1">Uncharacterized protein</fullName>
    </submittedName>
</protein>
<feature type="non-terminal residue" evidence="1">
    <location>
        <position position="122"/>
    </location>
</feature>
<organism evidence="1">
    <name type="scientific">marine sediment metagenome</name>
    <dbReference type="NCBI Taxonomy" id="412755"/>
    <lineage>
        <taxon>unclassified sequences</taxon>
        <taxon>metagenomes</taxon>
        <taxon>ecological metagenomes</taxon>
    </lineage>
</organism>
<dbReference type="EMBL" id="BARS01032933">
    <property type="protein sequence ID" value="GAG20150.1"/>
    <property type="molecule type" value="Genomic_DNA"/>
</dbReference>
<evidence type="ECO:0000313" key="1">
    <source>
        <dbReference type="EMBL" id="GAG20150.1"/>
    </source>
</evidence>
<proteinExistence type="predicted"/>
<reference evidence="1" key="1">
    <citation type="journal article" date="2014" name="Front. Microbiol.">
        <title>High frequency of phylogenetically diverse reductive dehalogenase-homologous genes in deep subseafloor sedimentary metagenomes.</title>
        <authorList>
            <person name="Kawai M."/>
            <person name="Futagami T."/>
            <person name="Toyoda A."/>
            <person name="Takaki Y."/>
            <person name="Nishi S."/>
            <person name="Hori S."/>
            <person name="Arai W."/>
            <person name="Tsubouchi T."/>
            <person name="Morono Y."/>
            <person name="Uchiyama I."/>
            <person name="Ito T."/>
            <person name="Fujiyama A."/>
            <person name="Inagaki F."/>
            <person name="Takami H."/>
        </authorList>
    </citation>
    <scope>NUCLEOTIDE SEQUENCE</scope>
    <source>
        <strain evidence="1">Expedition CK06-06</strain>
    </source>
</reference>
<accession>X0VPI8</accession>
<gene>
    <name evidence="1" type="ORF">S01H1_51059</name>
</gene>
<dbReference type="AlphaFoldDB" id="X0VPI8"/>
<sequence length="122" mass="12344">MAGVTHVSAGVNLTQAEYEGASAHAVALNGSEITAGSINVARMPTMTDAEIPDLETLSYGGAFNTAQIPAHAASHKDSGADELDVSELAGAIGGAGEIPETDGAAVTWVDPDSRYDPKAHVL</sequence>
<comment type="caution">
    <text evidence="1">The sequence shown here is derived from an EMBL/GenBank/DDBJ whole genome shotgun (WGS) entry which is preliminary data.</text>
</comment>
<name>X0VPI8_9ZZZZ</name>